<feature type="compositionally biased region" description="Basic residues" evidence="1">
    <location>
        <begin position="14"/>
        <end position="29"/>
    </location>
</feature>
<organism evidence="2 3">
    <name type="scientific">Prosthecochloris marina</name>
    <dbReference type="NCBI Taxonomy" id="2017681"/>
    <lineage>
        <taxon>Bacteria</taxon>
        <taxon>Pseudomonadati</taxon>
        <taxon>Chlorobiota</taxon>
        <taxon>Chlorobiia</taxon>
        <taxon>Chlorobiales</taxon>
        <taxon>Chlorobiaceae</taxon>
        <taxon>Prosthecochloris</taxon>
    </lineage>
</organism>
<feature type="compositionally biased region" description="Basic and acidic residues" evidence="1">
    <location>
        <begin position="32"/>
        <end position="42"/>
    </location>
</feature>
<evidence type="ECO:0000256" key="1">
    <source>
        <dbReference type="SAM" id="MobiDB-lite"/>
    </source>
</evidence>
<dbReference type="AlphaFoldDB" id="A0A317T5J5"/>
<sequence length="69" mass="8015">MKSTSEKMRETIGLKRKISRKHPSRKYTHAGKTNEADSKAELHDNRSPCIRFRQRVMPSCETEVRISQG</sequence>
<dbReference type="Proteomes" id="UP000246278">
    <property type="component" value="Unassembled WGS sequence"/>
</dbReference>
<keyword evidence="3" id="KW-1185">Reference proteome</keyword>
<evidence type="ECO:0000313" key="2">
    <source>
        <dbReference type="EMBL" id="PWW81815.1"/>
    </source>
</evidence>
<proteinExistence type="predicted"/>
<comment type="caution">
    <text evidence="2">The sequence shown here is derived from an EMBL/GenBank/DDBJ whole genome shotgun (WGS) entry which is preliminary data.</text>
</comment>
<protein>
    <submittedName>
        <fullName evidence="2">Uncharacterized protein</fullName>
    </submittedName>
</protein>
<feature type="region of interest" description="Disordered" evidence="1">
    <location>
        <begin position="1"/>
        <end position="42"/>
    </location>
</feature>
<reference evidence="3" key="1">
    <citation type="submission" date="2017-10" db="EMBL/GenBank/DDBJ databases">
        <authorList>
            <person name="Gaisin V.A."/>
            <person name="Rysina M.S."/>
            <person name="Grouzdev D.S."/>
        </authorList>
    </citation>
    <scope>NUCLEOTIDE SEQUENCE [LARGE SCALE GENOMIC DNA]</scope>
    <source>
        <strain evidence="3">V1</strain>
    </source>
</reference>
<evidence type="ECO:0000313" key="3">
    <source>
        <dbReference type="Proteomes" id="UP000246278"/>
    </source>
</evidence>
<name>A0A317T5J5_9CHLB</name>
<dbReference type="EMBL" id="PDNZ01000005">
    <property type="protein sequence ID" value="PWW81815.1"/>
    <property type="molecule type" value="Genomic_DNA"/>
</dbReference>
<feature type="compositionally biased region" description="Basic and acidic residues" evidence="1">
    <location>
        <begin position="1"/>
        <end position="13"/>
    </location>
</feature>
<gene>
    <name evidence="2" type="ORF">CR164_08315</name>
</gene>
<accession>A0A317T5J5</accession>